<evidence type="ECO:0000313" key="2">
    <source>
        <dbReference type="EMBL" id="EEF77880.1"/>
    </source>
</evidence>
<proteinExistence type="predicted"/>
<name>S0FCK4_9BACT</name>
<comment type="caution">
    <text evidence="2">The sequence shown here is derived from an EMBL/GenBank/DDBJ whole genome shotgun (WGS) entry which is preliminary data.</text>
</comment>
<dbReference type="AlphaFoldDB" id="S0FCK4"/>
<dbReference type="Proteomes" id="UP000014073">
    <property type="component" value="Unassembled WGS sequence"/>
</dbReference>
<gene>
    <name evidence="2" type="ORF">BACCOPRO_03403</name>
</gene>
<accession>S0FCK4</accession>
<protein>
    <submittedName>
        <fullName evidence="2">Uncharacterized protein</fullName>
    </submittedName>
</protein>
<sequence>MEGTAGKSSCPLSGAGIEAPSRTTTKNGETGLFQCRLSRQQKQNGIHSKYTVEEGHSNPNGARTEHTAEGGCCIRTRKRGSEKMAIGKGRNRIRQKSGMLFT</sequence>
<reference evidence="2 3" key="1">
    <citation type="submission" date="2008-12" db="EMBL/GenBank/DDBJ databases">
        <authorList>
            <person name="Fulton L."/>
            <person name="Clifton S."/>
            <person name="Fulton B."/>
            <person name="Xu J."/>
            <person name="Minx P."/>
            <person name="Pepin K.H."/>
            <person name="Johnson M."/>
            <person name="Bhonagiri V."/>
            <person name="Nash W.E."/>
            <person name="Mardis E.R."/>
            <person name="Wilson R.K."/>
        </authorList>
    </citation>
    <scope>NUCLEOTIDE SEQUENCE [LARGE SCALE GENOMIC DNA]</scope>
    <source>
        <strain evidence="2 3">DSM 18228</strain>
    </source>
</reference>
<evidence type="ECO:0000313" key="3">
    <source>
        <dbReference type="Proteomes" id="UP000014073"/>
    </source>
</evidence>
<dbReference type="EMBL" id="ACBW01000215">
    <property type="protein sequence ID" value="EEF77880.1"/>
    <property type="molecule type" value="Genomic_DNA"/>
</dbReference>
<dbReference type="STRING" id="547042.BACCOPRO_03403"/>
<feature type="region of interest" description="Disordered" evidence="1">
    <location>
        <begin position="1"/>
        <end position="102"/>
    </location>
</feature>
<dbReference type="HOGENOM" id="CLU_2271721_0_0_10"/>
<feature type="compositionally biased region" description="Polar residues" evidence="1">
    <location>
        <begin position="37"/>
        <end position="46"/>
    </location>
</feature>
<organism evidence="2 3">
    <name type="scientific">Phocaeicola coprophilus DSM 18228 = JCM 13818</name>
    <dbReference type="NCBI Taxonomy" id="547042"/>
    <lineage>
        <taxon>Bacteria</taxon>
        <taxon>Pseudomonadati</taxon>
        <taxon>Bacteroidota</taxon>
        <taxon>Bacteroidia</taxon>
        <taxon>Bacteroidales</taxon>
        <taxon>Bacteroidaceae</taxon>
        <taxon>Phocaeicola</taxon>
    </lineage>
</organism>
<evidence type="ECO:0000256" key="1">
    <source>
        <dbReference type="SAM" id="MobiDB-lite"/>
    </source>
</evidence>
<keyword evidence="3" id="KW-1185">Reference proteome</keyword>
<feature type="compositionally biased region" description="Polar residues" evidence="1">
    <location>
        <begin position="1"/>
        <end position="11"/>
    </location>
</feature>